<dbReference type="InterPro" id="IPR008207">
    <property type="entry name" value="Sig_transdc_His_kin_Hpt_dom"/>
</dbReference>
<dbReference type="Proteomes" id="UP000646365">
    <property type="component" value="Unassembled WGS sequence"/>
</dbReference>
<evidence type="ECO:0000259" key="3">
    <source>
        <dbReference type="PROSITE" id="PS50894"/>
    </source>
</evidence>
<dbReference type="RefSeq" id="WP_189050403.1">
    <property type="nucleotide sequence ID" value="NZ_BMJQ01000013.1"/>
</dbReference>
<dbReference type="GO" id="GO:0004672">
    <property type="term" value="F:protein kinase activity"/>
    <property type="evidence" value="ECO:0007669"/>
    <property type="project" value="UniProtKB-ARBA"/>
</dbReference>
<reference evidence="4" key="1">
    <citation type="journal article" date="2014" name="Int. J. Syst. Evol. Microbiol.">
        <title>Complete genome sequence of Corynebacterium casei LMG S-19264T (=DSM 44701T), isolated from a smear-ripened cheese.</title>
        <authorList>
            <consortium name="US DOE Joint Genome Institute (JGI-PGF)"/>
            <person name="Walter F."/>
            <person name="Albersmeier A."/>
            <person name="Kalinowski J."/>
            <person name="Ruckert C."/>
        </authorList>
    </citation>
    <scope>NUCLEOTIDE SEQUENCE</scope>
    <source>
        <strain evidence="4">CGMCC 1.15725</strain>
    </source>
</reference>
<dbReference type="PROSITE" id="PS50894">
    <property type="entry name" value="HPT"/>
    <property type="match status" value="1"/>
</dbReference>
<keyword evidence="5" id="KW-1185">Reference proteome</keyword>
<keyword evidence="2" id="KW-0597">Phosphoprotein</keyword>
<evidence type="ECO:0000313" key="5">
    <source>
        <dbReference type="Proteomes" id="UP000646365"/>
    </source>
</evidence>
<dbReference type="SUPFAM" id="SSF47226">
    <property type="entry name" value="Histidine-containing phosphotransfer domain, HPT domain"/>
    <property type="match status" value="1"/>
</dbReference>
<comment type="caution">
    <text evidence="4">The sequence shown here is derived from an EMBL/GenBank/DDBJ whole genome shotgun (WGS) entry which is preliminary data.</text>
</comment>
<dbReference type="InterPro" id="IPR036641">
    <property type="entry name" value="HPT_dom_sf"/>
</dbReference>
<accession>A0A8J2YZC7</accession>
<proteinExistence type="predicted"/>
<dbReference type="AlphaFoldDB" id="A0A8J2YZC7"/>
<dbReference type="GO" id="GO:0000160">
    <property type="term" value="P:phosphorelay signal transduction system"/>
    <property type="evidence" value="ECO:0007669"/>
    <property type="project" value="UniProtKB-KW"/>
</dbReference>
<keyword evidence="1" id="KW-0902">Two-component regulatory system</keyword>
<gene>
    <name evidence="4" type="ORF">GCM10011611_47320</name>
</gene>
<dbReference type="Pfam" id="PF01627">
    <property type="entry name" value="Hpt"/>
    <property type="match status" value="1"/>
</dbReference>
<protein>
    <recommendedName>
        <fullName evidence="3">HPt domain-containing protein</fullName>
    </recommendedName>
</protein>
<name>A0A8J2YZC7_9PROT</name>
<organism evidence="4 5">
    <name type="scientific">Aliidongia dinghuensis</name>
    <dbReference type="NCBI Taxonomy" id="1867774"/>
    <lineage>
        <taxon>Bacteria</taxon>
        <taxon>Pseudomonadati</taxon>
        <taxon>Pseudomonadota</taxon>
        <taxon>Alphaproteobacteria</taxon>
        <taxon>Rhodospirillales</taxon>
        <taxon>Dongiaceae</taxon>
        <taxon>Aliidongia</taxon>
    </lineage>
</organism>
<sequence length="133" mass="14153">MTDGILDQTILGILEQRLGRERVAKVVAAQLTHGVEQLATLTALEQAPDRARIRAIAHQIAGSSGSIGLVRLGETAGVVEAEIADLPADALGDAVRRLTDVMRASFDRLIELYPQAALADLKSDDLKSAELKS</sequence>
<evidence type="ECO:0000313" key="4">
    <source>
        <dbReference type="EMBL" id="GGF35519.1"/>
    </source>
</evidence>
<evidence type="ECO:0000256" key="2">
    <source>
        <dbReference type="PROSITE-ProRule" id="PRU00110"/>
    </source>
</evidence>
<feature type="domain" description="HPt" evidence="3">
    <location>
        <begin position="19"/>
        <end position="116"/>
    </location>
</feature>
<evidence type="ECO:0000256" key="1">
    <source>
        <dbReference type="ARBA" id="ARBA00023012"/>
    </source>
</evidence>
<dbReference type="EMBL" id="BMJQ01000013">
    <property type="protein sequence ID" value="GGF35519.1"/>
    <property type="molecule type" value="Genomic_DNA"/>
</dbReference>
<dbReference type="Gene3D" id="1.20.120.160">
    <property type="entry name" value="HPT domain"/>
    <property type="match status" value="1"/>
</dbReference>
<feature type="modified residue" description="Phosphohistidine" evidence="2">
    <location>
        <position position="58"/>
    </location>
</feature>
<reference evidence="4" key="2">
    <citation type="submission" date="2020-09" db="EMBL/GenBank/DDBJ databases">
        <authorList>
            <person name="Sun Q."/>
            <person name="Zhou Y."/>
        </authorList>
    </citation>
    <scope>NUCLEOTIDE SEQUENCE</scope>
    <source>
        <strain evidence="4">CGMCC 1.15725</strain>
    </source>
</reference>